<reference evidence="2 3" key="1">
    <citation type="submission" date="2019-05" db="EMBL/GenBank/DDBJ databases">
        <title>Comparative genomics and metabolomics analyses of clavulanic acid producing Streptomyces species provides insight into specialized metabolism and evolution of beta-lactam biosynthetic gene clusters.</title>
        <authorList>
            <person name="Moore M.A."/>
            <person name="Cruz-Morales P."/>
            <person name="Barona Gomez F."/>
            <person name="Kapil T."/>
        </authorList>
    </citation>
    <scope>NUCLEOTIDE SEQUENCE [LARGE SCALE GENOMIC DNA]</scope>
    <source>
        <strain evidence="2 3">NRRL 5741</strain>
    </source>
</reference>
<name>A0A646KF28_STRJU</name>
<comment type="caution">
    <text evidence="2">The sequence shown here is derived from an EMBL/GenBank/DDBJ whole genome shotgun (WGS) entry which is preliminary data.</text>
</comment>
<feature type="compositionally biased region" description="Gly residues" evidence="1">
    <location>
        <begin position="105"/>
        <end position="118"/>
    </location>
</feature>
<evidence type="ECO:0000313" key="2">
    <source>
        <dbReference type="EMBL" id="MQT00660.1"/>
    </source>
</evidence>
<dbReference type="EMBL" id="VCLA01000086">
    <property type="protein sequence ID" value="MQT00660.1"/>
    <property type="molecule type" value="Genomic_DNA"/>
</dbReference>
<evidence type="ECO:0000256" key="1">
    <source>
        <dbReference type="SAM" id="MobiDB-lite"/>
    </source>
</evidence>
<dbReference type="RefSeq" id="WP_153522341.1">
    <property type="nucleotide sequence ID" value="NZ_JBEPDZ010000004.1"/>
</dbReference>
<organism evidence="2 3">
    <name type="scientific">Streptomyces jumonjinensis</name>
    <dbReference type="NCBI Taxonomy" id="1945"/>
    <lineage>
        <taxon>Bacteria</taxon>
        <taxon>Bacillati</taxon>
        <taxon>Actinomycetota</taxon>
        <taxon>Actinomycetes</taxon>
        <taxon>Kitasatosporales</taxon>
        <taxon>Streptomycetaceae</taxon>
        <taxon>Streptomyces</taxon>
    </lineage>
</organism>
<proteinExistence type="predicted"/>
<gene>
    <name evidence="2" type="ORF">FF041_10630</name>
</gene>
<feature type="region of interest" description="Disordered" evidence="1">
    <location>
        <begin position="78"/>
        <end position="118"/>
    </location>
</feature>
<sequence>MASKCLRELIAEADERGLAASGLACLERCLPLLSSEAGALRPLWAGLARGAESWPGSLAVAREAMADSEDSEAVRMEVGGRTGTVKDQKAGYGDGTVRDQRAGRGDGTVRGQGAGRGHGTVRAAASSLVRQMLDAAPAVWAAGPLREWADDCSVAALELHHRFDAGPGGGEPEAADVVEVLKGCREGEPPAGAGPLVTGELRRQLRVLEILAAGDGGSGLRQVLTVSTEGQRVLRAVVSRRARVQS</sequence>
<dbReference type="OrthoDB" id="4329296at2"/>
<protein>
    <submittedName>
        <fullName evidence="2">Uncharacterized protein</fullName>
    </submittedName>
</protein>
<evidence type="ECO:0000313" key="3">
    <source>
        <dbReference type="Proteomes" id="UP000419138"/>
    </source>
</evidence>
<dbReference type="Proteomes" id="UP000419138">
    <property type="component" value="Unassembled WGS sequence"/>
</dbReference>
<dbReference type="AlphaFoldDB" id="A0A646KF28"/>
<keyword evidence="3" id="KW-1185">Reference proteome</keyword>
<accession>A0A646KF28</accession>